<evidence type="ECO:0008006" key="3">
    <source>
        <dbReference type="Google" id="ProtNLM"/>
    </source>
</evidence>
<protein>
    <recommendedName>
        <fullName evidence="3">ParA family protein</fullName>
    </recommendedName>
</protein>
<sequence length="333" mass="36396">MKIQLLIATSDKDYANHLSGVLLENHAESFEVTVCSALERLETLLSARTFDVALLEYSFIPSTGLSKVRLPLLLWDETGSGNDDRGNYQKIRKHQRISRLSSNILEEYSQIAIGSSGFSGNKARITAVWSPSGGVGKTTVALAYAAQKAVGGGNVAYLDLEHFSSTAVYFPESGKSISTAFERLDGNAALLLKAIVLKDNGSGISYFTPPSNYDDMNELTVDDIGTLVAAVATHSDELIIDLPNICDERSRKIFEESSVIYLVIDGSKTADSKLQQFITQHNLFERIRSKIILVVNRGANIKNPRFDRTVYLPSVSANDPVSVYKTLSGASFE</sequence>
<dbReference type="SUPFAM" id="SSF52540">
    <property type="entry name" value="P-loop containing nucleoside triphosphate hydrolases"/>
    <property type="match status" value="1"/>
</dbReference>
<dbReference type="EMBL" id="CP034437">
    <property type="protein sequence ID" value="AZN39936.1"/>
    <property type="molecule type" value="Genomic_DNA"/>
</dbReference>
<evidence type="ECO:0000313" key="1">
    <source>
        <dbReference type="EMBL" id="AZN39936.1"/>
    </source>
</evidence>
<gene>
    <name evidence="1" type="ORF">EJC50_09950</name>
</gene>
<dbReference type="AlphaFoldDB" id="A0A3S9A2N1"/>
<evidence type="ECO:0000313" key="2">
    <source>
        <dbReference type="Proteomes" id="UP000272528"/>
    </source>
</evidence>
<proteinExistence type="predicted"/>
<accession>A0A3S9A2N1</accession>
<dbReference type="InterPro" id="IPR027417">
    <property type="entry name" value="P-loop_NTPase"/>
</dbReference>
<dbReference type="Proteomes" id="UP000272528">
    <property type="component" value="Chromosome"/>
</dbReference>
<dbReference type="OrthoDB" id="3035369at2"/>
<keyword evidence="2" id="KW-1185">Reference proteome</keyword>
<reference evidence="2" key="1">
    <citation type="submission" date="2018-12" db="EMBL/GenBank/DDBJ databases">
        <title>Genome sequence of Peanibacillus sp.</title>
        <authorList>
            <person name="Subramani G."/>
            <person name="Srinivasan S."/>
            <person name="Kim M.K."/>
        </authorList>
    </citation>
    <scope>NUCLEOTIDE SEQUENCE [LARGE SCALE GENOMIC DNA]</scope>
    <source>
        <strain evidence="2">18JY67-1</strain>
    </source>
</reference>
<dbReference type="Gene3D" id="3.40.50.300">
    <property type="entry name" value="P-loop containing nucleotide triphosphate hydrolases"/>
    <property type="match status" value="1"/>
</dbReference>
<name>A0A3S9A2N1_9BACL</name>
<dbReference type="Gene3D" id="3.40.50.10850">
    <property type="entry name" value="Ntrc-like two-domain protein"/>
    <property type="match status" value="1"/>
</dbReference>
<dbReference type="KEGG" id="palb:EJC50_09950"/>
<organism evidence="1 2">
    <name type="scientific">Paenibacillus albus</name>
    <dbReference type="NCBI Taxonomy" id="2495582"/>
    <lineage>
        <taxon>Bacteria</taxon>
        <taxon>Bacillati</taxon>
        <taxon>Bacillota</taxon>
        <taxon>Bacilli</taxon>
        <taxon>Bacillales</taxon>
        <taxon>Paenibacillaceae</taxon>
        <taxon>Paenibacillus</taxon>
    </lineage>
</organism>
<dbReference type="RefSeq" id="WP_126015010.1">
    <property type="nucleotide sequence ID" value="NZ_CP034437.1"/>
</dbReference>